<evidence type="ECO:0000259" key="6">
    <source>
        <dbReference type="PROSITE" id="PS50041"/>
    </source>
</evidence>
<dbReference type="Gene3D" id="3.10.100.10">
    <property type="entry name" value="Mannose-Binding Protein A, subunit A"/>
    <property type="match status" value="1"/>
</dbReference>
<dbReference type="InterPro" id="IPR016186">
    <property type="entry name" value="C-type_lectin-like/link_sf"/>
</dbReference>
<evidence type="ECO:0000256" key="1">
    <source>
        <dbReference type="ARBA" id="ARBA00004613"/>
    </source>
</evidence>
<dbReference type="GO" id="GO:0005615">
    <property type="term" value="C:extracellular space"/>
    <property type="evidence" value="ECO:0007669"/>
    <property type="project" value="TreeGrafter"/>
</dbReference>
<evidence type="ECO:0000256" key="2">
    <source>
        <dbReference type="ARBA" id="ARBA00022525"/>
    </source>
</evidence>
<comment type="caution">
    <text evidence="7">The sequence shown here is derived from an EMBL/GenBank/DDBJ whole genome shotgun (WGS) entry which is preliminary data.</text>
</comment>
<accession>A0AAD8C204</accession>
<reference evidence="7" key="1">
    <citation type="journal article" date="2023" name="PLoS Negl. Trop. Dis.">
        <title>A genome sequence for Biomphalaria pfeifferi, the major vector snail for the human-infecting parasite Schistosoma mansoni.</title>
        <authorList>
            <person name="Bu L."/>
            <person name="Lu L."/>
            <person name="Laidemitt M.R."/>
            <person name="Zhang S.M."/>
            <person name="Mutuku M."/>
            <person name="Mkoji G."/>
            <person name="Steinauer M."/>
            <person name="Loker E.S."/>
        </authorList>
    </citation>
    <scope>NUCLEOTIDE SEQUENCE</scope>
    <source>
        <strain evidence="7">KasaAsao</strain>
    </source>
</reference>
<evidence type="ECO:0000256" key="4">
    <source>
        <dbReference type="ARBA" id="ARBA00022734"/>
    </source>
</evidence>
<dbReference type="EMBL" id="JASAOG010000015">
    <property type="protein sequence ID" value="KAK0065036.1"/>
    <property type="molecule type" value="Genomic_DNA"/>
</dbReference>
<keyword evidence="8" id="KW-1185">Reference proteome</keyword>
<keyword evidence="4" id="KW-0430">Lectin</keyword>
<dbReference type="Pfam" id="PF00059">
    <property type="entry name" value="Lectin_C"/>
    <property type="match status" value="1"/>
</dbReference>
<dbReference type="PANTHER" id="PTHR22799">
    <property type="entry name" value="TETRANECTIN-RELATED"/>
    <property type="match status" value="1"/>
</dbReference>
<keyword evidence="2" id="KW-0964">Secreted</keyword>
<dbReference type="Proteomes" id="UP001233172">
    <property type="component" value="Unassembled WGS sequence"/>
</dbReference>
<evidence type="ECO:0000256" key="5">
    <source>
        <dbReference type="SAM" id="SignalP"/>
    </source>
</evidence>
<dbReference type="PANTHER" id="PTHR22799:SF1">
    <property type="entry name" value="C-TYPE LECTIN DOMAIN FAMILY 11 MEMBER A"/>
    <property type="match status" value="1"/>
</dbReference>
<comment type="subcellular location">
    <subcellularLocation>
        <location evidence="1">Secreted</location>
    </subcellularLocation>
</comment>
<dbReference type="AlphaFoldDB" id="A0AAD8C204"/>
<feature type="chain" id="PRO_5042005077" evidence="5">
    <location>
        <begin position="19"/>
        <end position="344"/>
    </location>
</feature>
<reference evidence="7" key="2">
    <citation type="submission" date="2023-04" db="EMBL/GenBank/DDBJ databases">
        <authorList>
            <person name="Bu L."/>
            <person name="Lu L."/>
            <person name="Laidemitt M.R."/>
            <person name="Zhang S.M."/>
            <person name="Mutuku M."/>
            <person name="Mkoji G."/>
            <person name="Steinauer M."/>
            <person name="Loker E.S."/>
        </authorList>
    </citation>
    <scope>NUCLEOTIDE SEQUENCE</scope>
    <source>
        <strain evidence="7">KasaAsao</strain>
        <tissue evidence="7">Whole Snail</tissue>
    </source>
</reference>
<keyword evidence="3 5" id="KW-0732">Signal</keyword>
<sequence length="344" mass="38877">MTAYLLFILCQLLTVTHAALVIDVQPSRIQPGLTNNLVVNCSITDKKVPQMVKINSLVLSRVTSADNDTIEELIVLNYNESNKTSKTSKNPEGSIGFNGASYVSLTWPNPSYRDASKYKCEARGVSTSFNKISAAAYASVETDEPDTRSLVDELLHLRKETYETSNSLKEVKQKYTSLNEVLQKSVNKLNAEKELSKSSFFTASNLFQGKRYYMSRKQATNDINKAQATCAFYGGYLVEIDTTDEYTFIVNFIKSVSANDSSFSCVYNGLMDPENDGIWTHVFTKKDSKFLPWGKGEPQSNADYNCMCLEKSYNWRYNDLPCYYTDVLRYLCEIPEDEQTLLSN</sequence>
<dbReference type="SMART" id="SM00034">
    <property type="entry name" value="CLECT"/>
    <property type="match status" value="1"/>
</dbReference>
<dbReference type="GO" id="GO:0030246">
    <property type="term" value="F:carbohydrate binding"/>
    <property type="evidence" value="ECO:0007669"/>
    <property type="project" value="UniProtKB-KW"/>
</dbReference>
<name>A0AAD8C204_BIOPF</name>
<dbReference type="InterPro" id="IPR001304">
    <property type="entry name" value="C-type_lectin-like"/>
</dbReference>
<feature type="domain" description="C-type lectin" evidence="6">
    <location>
        <begin position="207"/>
        <end position="322"/>
    </location>
</feature>
<dbReference type="GO" id="GO:0008083">
    <property type="term" value="F:growth factor activity"/>
    <property type="evidence" value="ECO:0007669"/>
    <property type="project" value="TreeGrafter"/>
</dbReference>
<dbReference type="SUPFAM" id="SSF56436">
    <property type="entry name" value="C-type lectin-like"/>
    <property type="match status" value="1"/>
</dbReference>
<feature type="signal peptide" evidence="5">
    <location>
        <begin position="1"/>
        <end position="18"/>
    </location>
</feature>
<gene>
    <name evidence="7" type="ORF">Bpfe_005594</name>
</gene>
<evidence type="ECO:0000313" key="8">
    <source>
        <dbReference type="Proteomes" id="UP001233172"/>
    </source>
</evidence>
<dbReference type="CDD" id="cd00037">
    <property type="entry name" value="CLECT"/>
    <property type="match status" value="1"/>
</dbReference>
<evidence type="ECO:0000256" key="3">
    <source>
        <dbReference type="ARBA" id="ARBA00022729"/>
    </source>
</evidence>
<organism evidence="7 8">
    <name type="scientific">Biomphalaria pfeifferi</name>
    <name type="common">Bloodfluke planorb</name>
    <name type="synonym">Freshwater snail</name>
    <dbReference type="NCBI Taxonomy" id="112525"/>
    <lineage>
        <taxon>Eukaryota</taxon>
        <taxon>Metazoa</taxon>
        <taxon>Spiralia</taxon>
        <taxon>Lophotrochozoa</taxon>
        <taxon>Mollusca</taxon>
        <taxon>Gastropoda</taxon>
        <taxon>Heterobranchia</taxon>
        <taxon>Euthyneura</taxon>
        <taxon>Panpulmonata</taxon>
        <taxon>Hygrophila</taxon>
        <taxon>Lymnaeoidea</taxon>
        <taxon>Planorbidae</taxon>
        <taxon>Biomphalaria</taxon>
    </lineage>
</organism>
<protein>
    <submittedName>
        <fullName evidence="7">Perlucin-like protein</fullName>
    </submittedName>
</protein>
<dbReference type="InterPro" id="IPR051663">
    <property type="entry name" value="CLec_Tetranectin-domain"/>
</dbReference>
<dbReference type="InterPro" id="IPR016187">
    <property type="entry name" value="CTDL_fold"/>
</dbReference>
<dbReference type="PROSITE" id="PS50041">
    <property type="entry name" value="C_TYPE_LECTIN_2"/>
    <property type="match status" value="1"/>
</dbReference>
<evidence type="ECO:0000313" key="7">
    <source>
        <dbReference type="EMBL" id="KAK0065036.1"/>
    </source>
</evidence>
<proteinExistence type="predicted"/>